<dbReference type="GO" id="GO:0005524">
    <property type="term" value="F:ATP binding"/>
    <property type="evidence" value="ECO:0007669"/>
    <property type="project" value="UniProtKB-KW"/>
</dbReference>
<protein>
    <submittedName>
        <fullName evidence="5">Recombination factor protein RarA</fullName>
    </submittedName>
</protein>
<dbReference type="CDD" id="cd00009">
    <property type="entry name" value="AAA"/>
    <property type="match status" value="1"/>
</dbReference>
<evidence type="ECO:0000256" key="2">
    <source>
        <dbReference type="ARBA" id="ARBA00022840"/>
    </source>
</evidence>
<accession>A0A174ZG69</accession>
<dbReference type="InterPro" id="IPR003593">
    <property type="entry name" value="AAA+_ATPase"/>
</dbReference>
<name>A0A174ZG69_9FIRM</name>
<reference evidence="5 6" key="1">
    <citation type="submission" date="2015-09" db="EMBL/GenBank/DDBJ databases">
        <authorList>
            <consortium name="Pathogen Informatics"/>
        </authorList>
    </citation>
    <scope>NUCLEOTIDE SEQUENCE [LARGE SCALE GENOMIC DNA]</scope>
    <source>
        <strain evidence="5 6">2789STDY5834928</strain>
    </source>
</reference>
<dbReference type="InterPro" id="IPR050764">
    <property type="entry name" value="CbbQ/NirQ/NorQ/GpvN"/>
</dbReference>
<feature type="domain" description="AAA+ ATPase" evidence="4">
    <location>
        <begin position="34"/>
        <end position="175"/>
    </location>
</feature>
<dbReference type="PANTHER" id="PTHR42759">
    <property type="entry name" value="MOXR FAMILY PROTEIN"/>
    <property type="match status" value="1"/>
</dbReference>
<dbReference type="PIRSF" id="PIRSF002849">
    <property type="entry name" value="AAA_ATPase_chaperone_MoxR_prd"/>
    <property type="match status" value="1"/>
</dbReference>
<sequence>MTVQEYAVKLRSNISKIIKGKDDKIDLVIMALLSGGHVLLDDVPGTGKTVLAKALARSIDAGFSRIQFTPDLLPSDITGIHFFNMKEQEFMFRTGPVFTNILLADEINRATPRTQSALLQCMEEKQVTIDGELFLIDKPFIVLATQNPVETAGTYPLPEAQLDRFMIKLSVGYSDRESEMQILDNSRAVHPVENLTAVTDKTELLEMMNRVENIKVNEAVRGYIADIGNASRHNSEIKLGLSTRGLIALKNMSQARAALRGREFVTPDDVKTVAPYVCVHRLICRSTVMRDPDSAKREILDKMIKELPVPTEQI</sequence>
<dbReference type="GO" id="GO:0016887">
    <property type="term" value="F:ATP hydrolysis activity"/>
    <property type="evidence" value="ECO:0007669"/>
    <property type="project" value="InterPro"/>
</dbReference>
<dbReference type="Proteomes" id="UP000095662">
    <property type="component" value="Unassembled WGS sequence"/>
</dbReference>
<evidence type="ECO:0000259" key="4">
    <source>
        <dbReference type="SMART" id="SM00382"/>
    </source>
</evidence>
<dbReference type="InterPro" id="IPR041628">
    <property type="entry name" value="ChlI/MoxR_AAA_lid"/>
</dbReference>
<dbReference type="STRING" id="39492.ERS852540_00646"/>
<organism evidence="5 6">
    <name type="scientific">[Eubacterium] siraeum</name>
    <dbReference type="NCBI Taxonomy" id="39492"/>
    <lineage>
        <taxon>Bacteria</taxon>
        <taxon>Bacillati</taxon>
        <taxon>Bacillota</taxon>
        <taxon>Clostridia</taxon>
        <taxon>Eubacteriales</taxon>
        <taxon>Oscillospiraceae</taxon>
        <taxon>Oscillospiraceae incertae sedis</taxon>
    </lineage>
</organism>
<evidence type="ECO:0000256" key="1">
    <source>
        <dbReference type="ARBA" id="ARBA00022741"/>
    </source>
</evidence>
<dbReference type="Gene3D" id="1.10.8.80">
    <property type="entry name" value="Magnesium chelatase subunit I, C-Terminal domain"/>
    <property type="match status" value="1"/>
</dbReference>
<dbReference type="Pfam" id="PF17863">
    <property type="entry name" value="AAA_lid_2"/>
    <property type="match status" value="1"/>
</dbReference>
<evidence type="ECO:0000313" key="6">
    <source>
        <dbReference type="Proteomes" id="UP000095662"/>
    </source>
</evidence>
<dbReference type="InterPro" id="IPR011703">
    <property type="entry name" value="ATPase_AAA-3"/>
</dbReference>
<comment type="similarity">
    <text evidence="3">Belongs to the MoxR family.</text>
</comment>
<dbReference type="AlphaFoldDB" id="A0A174ZG69"/>
<evidence type="ECO:0000256" key="3">
    <source>
        <dbReference type="ARBA" id="ARBA00061607"/>
    </source>
</evidence>
<dbReference type="Gene3D" id="3.40.50.300">
    <property type="entry name" value="P-loop containing nucleotide triphosphate hydrolases"/>
    <property type="match status" value="1"/>
</dbReference>
<proteinExistence type="inferred from homology"/>
<gene>
    <name evidence="5" type="ORF">ERS852540_00646</name>
</gene>
<keyword evidence="1" id="KW-0547">Nucleotide-binding</keyword>
<dbReference type="EMBL" id="CZBY01000004">
    <property type="protein sequence ID" value="CUQ83258.1"/>
    <property type="molecule type" value="Genomic_DNA"/>
</dbReference>
<dbReference type="OrthoDB" id="9808397at2"/>
<dbReference type="SMART" id="SM00382">
    <property type="entry name" value="AAA"/>
    <property type="match status" value="1"/>
</dbReference>
<evidence type="ECO:0000313" key="5">
    <source>
        <dbReference type="EMBL" id="CUQ83258.1"/>
    </source>
</evidence>
<dbReference type="Pfam" id="PF07726">
    <property type="entry name" value="AAA_3"/>
    <property type="match status" value="1"/>
</dbReference>
<keyword evidence="2" id="KW-0067">ATP-binding</keyword>
<dbReference type="PANTHER" id="PTHR42759:SF5">
    <property type="entry name" value="METHANOL DEHYDROGENASE REGULATOR"/>
    <property type="match status" value="1"/>
</dbReference>
<dbReference type="FunFam" id="3.40.50.300:FF:000640">
    <property type="entry name" value="MoxR family ATPase"/>
    <property type="match status" value="1"/>
</dbReference>
<dbReference type="InterPro" id="IPR027417">
    <property type="entry name" value="P-loop_NTPase"/>
</dbReference>
<dbReference type="SUPFAM" id="SSF52540">
    <property type="entry name" value="P-loop containing nucleoside triphosphate hydrolases"/>
    <property type="match status" value="1"/>
</dbReference>